<gene>
    <name evidence="2" type="ORF">IAB93_05640</name>
</gene>
<dbReference type="InterPro" id="IPR003343">
    <property type="entry name" value="Big_2"/>
</dbReference>
<evidence type="ECO:0000313" key="2">
    <source>
        <dbReference type="EMBL" id="MBO8465462.1"/>
    </source>
</evidence>
<evidence type="ECO:0000259" key="1">
    <source>
        <dbReference type="SMART" id="SM00635"/>
    </source>
</evidence>
<dbReference type="SMART" id="SM00635">
    <property type="entry name" value="BID_2"/>
    <property type="match status" value="2"/>
</dbReference>
<accession>A0A9D9I4F7</accession>
<evidence type="ECO:0000313" key="3">
    <source>
        <dbReference type="Proteomes" id="UP000823597"/>
    </source>
</evidence>
<dbReference type="Gene3D" id="2.60.40.1080">
    <property type="match status" value="2"/>
</dbReference>
<dbReference type="Pfam" id="PF02368">
    <property type="entry name" value="Big_2"/>
    <property type="match status" value="2"/>
</dbReference>
<feature type="domain" description="BIG2" evidence="1">
    <location>
        <begin position="28"/>
        <end position="103"/>
    </location>
</feature>
<dbReference type="Proteomes" id="UP000823597">
    <property type="component" value="Unassembled WGS sequence"/>
</dbReference>
<name>A0A9D9I4F7_9BACT</name>
<reference evidence="2" key="2">
    <citation type="journal article" date="2021" name="PeerJ">
        <title>Extensive microbial diversity within the chicken gut microbiome revealed by metagenomics and culture.</title>
        <authorList>
            <person name="Gilroy R."/>
            <person name="Ravi A."/>
            <person name="Getino M."/>
            <person name="Pursley I."/>
            <person name="Horton D.L."/>
            <person name="Alikhan N.F."/>
            <person name="Baker D."/>
            <person name="Gharbi K."/>
            <person name="Hall N."/>
            <person name="Watson M."/>
            <person name="Adriaenssens E.M."/>
            <person name="Foster-Nyarko E."/>
            <person name="Jarju S."/>
            <person name="Secka A."/>
            <person name="Antonio M."/>
            <person name="Oren A."/>
            <person name="Chaudhuri R.R."/>
            <person name="La Ragione R."/>
            <person name="Hildebrand F."/>
            <person name="Pallen M.J."/>
        </authorList>
    </citation>
    <scope>NUCLEOTIDE SEQUENCE</scope>
    <source>
        <strain evidence="2">10037</strain>
    </source>
</reference>
<reference evidence="2" key="1">
    <citation type="submission" date="2020-10" db="EMBL/GenBank/DDBJ databases">
        <authorList>
            <person name="Gilroy R."/>
        </authorList>
    </citation>
    <scope>NUCLEOTIDE SEQUENCE</scope>
    <source>
        <strain evidence="2">10037</strain>
    </source>
</reference>
<dbReference type="PROSITE" id="PS51257">
    <property type="entry name" value="PROKAR_LIPOPROTEIN"/>
    <property type="match status" value="1"/>
</dbReference>
<dbReference type="AlphaFoldDB" id="A0A9D9I4F7"/>
<protein>
    <submittedName>
        <fullName evidence="2">Ig domain-containing protein</fullName>
    </submittedName>
</protein>
<dbReference type="EMBL" id="JADIME010000061">
    <property type="protein sequence ID" value="MBO8465462.1"/>
    <property type="molecule type" value="Genomic_DNA"/>
</dbReference>
<organism evidence="2 3">
    <name type="scientific">Candidatus Merdivivens pullistercoris</name>
    <dbReference type="NCBI Taxonomy" id="2840873"/>
    <lineage>
        <taxon>Bacteria</taxon>
        <taxon>Pseudomonadati</taxon>
        <taxon>Bacteroidota</taxon>
        <taxon>Bacteroidia</taxon>
        <taxon>Bacteroidales</taxon>
        <taxon>Muribaculaceae</taxon>
        <taxon>Muribaculaceae incertae sedis</taxon>
        <taxon>Candidatus Merdivivens</taxon>
    </lineage>
</organism>
<dbReference type="InterPro" id="IPR008964">
    <property type="entry name" value="Invasin/intimin_cell_adhesion"/>
</dbReference>
<proteinExistence type="predicted"/>
<sequence>MTIKKYYMAALSTIIFITALIALQGCNNQENISLDLEETSIQIQVGETYRLNATVSGNNSIAWESGNNAVATVDASGLVRGVSIGSATIEASCGGKTAVCEVTVTEATAESIVLSNEALSMVAGETFALEAEISPEHSAITWETSNPAIATVDGNGNITAINEGTAEISATSGETSATCLVTVAAAPQIGDFYYSDGTWSSEPDGSKTPIAVVFYTGDPSVNDEAMQNEKPWCTHGLAVSLDLLENYGYAAWQTNYTEYGGEVGSWIMANTQYETTFVHPSEENSALLNYILGYNNTKGIEAFNYVPEHYDYLVDAVQYITDYRKQCPAPAASSDWYLPSVIELLYIGTNDIPDGSNIMNDVFPLNTIYTVNESIEKTGGLPVEISSRPYLSSMESVSGSMHVVLFASVTEKAGAFTSDKNVALHNIRPVLAF</sequence>
<dbReference type="SUPFAM" id="SSF49373">
    <property type="entry name" value="Invasin/intimin cell-adhesion fragments"/>
    <property type="match status" value="2"/>
</dbReference>
<feature type="domain" description="BIG2" evidence="1">
    <location>
        <begin position="108"/>
        <end position="182"/>
    </location>
</feature>
<comment type="caution">
    <text evidence="2">The sequence shown here is derived from an EMBL/GenBank/DDBJ whole genome shotgun (WGS) entry which is preliminary data.</text>
</comment>